<dbReference type="SUPFAM" id="SSF48498">
    <property type="entry name" value="Tetracyclin repressor-like, C-terminal domain"/>
    <property type="match status" value="1"/>
</dbReference>
<dbReference type="Gene3D" id="1.10.357.10">
    <property type="entry name" value="Tetracycline Repressor, domain 2"/>
    <property type="match status" value="1"/>
</dbReference>
<feature type="region of interest" description="Disordered" evidence="5">
    <location>
        <begin position="215"/>
        <end position="234"/>
    </location>
</feature>
<dbReference type="Pfam" id="PF00440">
    <property type="entry name" value="TetR_N"/>
    <property type="match status" value="1"/>
</dbReference>
<reference evidence="7 8" key="1">
    <citation type="journal article" date="2013" name="Genome Announc.">
        <title>Draft genome sequence of MKD8, a conjugal recipient Mycobacterium smegmatis strain.</title>
        <authorList>
            <person name="Gray T.A."/>
            <person name="Palumbo M.J."/>
            <person name="Derbyshire K.M."/>
        </authorList>
    </citation>
    <scope>NUCLEOTIDE SEQUENCE [LARGE SCALE GENOMIC DNA]</scope>
    <source>
        <strain evidence="7 8">MKD8</strain>
    </source>
</reference>
<dbReference type="PRINTS" id="PR00455">
    <property type="entry name" value="HTHTETR"/>
</dbReference>
<evidence type="ECO:0000256" key="3">
    <source>
        <dbReference type="ARBA" id="ARBA00023163"/>
    </source>
</evidence>
<dbReference type="Proteomes" id="UP000011200">
    <property type="component" value="Chromosome"/>
</dbReference>
<feature type="domain" description="HTH tetR-type" evidence="6">
    <location>
        <begin position="16"/>
        <end position="75"/>
    </location>
</feature>
<evidence type="ECO:0000313" key="7">
    <source>
        <dbReference type="EMBL" id="AWT52383.1"/>
    </source>
</evidence>
<dbReference type="InterPro" id="IPR001647">
    <property type="entry name" value="HTH_TetR"/>
</dbReference>
<dbReference type="GO" id="GO:0003700">
    <property type="term" value="F:DNA-binding transcription factor activity"/>
    <property type="evidence" value="ECO:0007669"/>
    <property type="project" value="TreeGrafter"/>
</dbReference>
<dbReference type="AlphaFoldDB" id="A0A2U9PKW3"/>
<keyword evidence="3" id="KW-0804">Transcription</keyword>
<dbReference type="InterPro" id="IPR036271">
    <property type="entry name" value="Tet_transcr_reg_TetR-rel_C_sf"/>
</dbReference>
<dbReference type="Pfam" id="PF21597">
    <property type="entry name" value="TetR_C_43"/>
    <property type="match status" value="1"/>
</dbReference>
<dbReference type="PROSITE" id="PS50977">
    <property type="entry name" value="HTH_TETR_2"/>
    <property type="match status" value="1"/>
</dbReference>
<dbReference type="GO" id="GO:0000976">
    <property type="term" value="F:transcription cis-regulatory region binding"/>
    <property type="evidence" value="ECO:0007669"/>
    <property type="project" value="TreeGrafter"/>
</dbReference>
<sequence>MSAPETPERPLRKDAERNRKRVLEAARELFATKGLEPNLNDVARHAGVGVGTVYRRFATKEELLEAIFEDAMNQLTDLAEEALRKSDSWQGFAWFVEQQCQLTVTDRGLREIAFSKCYGGDRVKAAQDRLSVVTTELVERAQRDGHLRPGVSATDLPLLALLAGTVTEFAGHVDADLWRRYTSILLEGMRHHPGQEPVAVFALDRPALEAAMRTWEPAGPPSHRPRPPCPPCAT</sequence>
<dbReference type="EMBL" id="CP027541">
    <property type="protein sequence ID" value="AWT52383.1"/>
    <property type="molecule type" value="Genomic_DNA"/>
</dbReference>
<keyword evidence="1" id="KW-0805">Transcription regulation</keyword>
<organism evidence="7 8">
    <name type="scientific">Mycolicibacterium smegmatis (strain MKD8)</name>
    <name type="common">Mycobacterium smegmatis</name>
    <dbReference type="NCBI Taxonomy" id="1214915"/>
    <lineage>
        <taxon>Bacteria</taxon>
        <taxon>Bacillati</taxon>
        <taxon>Actinomycetota</taxon>
        <taxon>Actinomycetes</taxon>
        <taxon>Mycobacteriales</taxon>
        <taxon>Mycobacteriaceae</taxon>
        <taxon>Mycolicibacterium</taxon>
    </lineage>
</organism>
<feature type="DNA-binding region" description="H-T-H motif" evidence="4">
    <location>
        <begin position="38"/>
        <end position="57"/>
    </location>
</feature>
<gene>
    <name evidence="7" type="ORF">D806_013980</name>
</gene>
<evidence type="ECO:0000256" key="2">
    <source>
        <dbReference type="ARBA" id="ARBA00023125"/>
    </source>
</evidence>
<feature type="compositionally biased region" description="Pro residues" evidence="5">
    <location>
        <begin position="218"/>
        <end position="234"/>
    </location>
</feature>
<reference evidence="8" key="2">
    <citation type="submission" date="2018-03" db="EMBL/GenBank/DDBJ databases">
        <authorList>
            <person name="Derbyshire K."/>
            <person name="Gray T.A."/>
            <person name="Champion M."/>
        </authorList>
    </citation>
    <scope>NUCLEOTIDE SEQUENCE [LARGE SCALE GENOMIC DNA]</scope>
    <source>
        <strain evidence="8">MKD8</strain>
    </source>
</reference>
<evidence type="ECO:0000256" key="4">
    <source>
        <dbReference type="PROSITE-ProRule" id="PRU00335"/>
    </source>
</evidence>
<accession>A0A2U9PKW3</accession>
<dbReference type="InterPro" id="IPR049445">
    <property type="entry name" value="TetR_SbtR-like_C"/>
</dbReference>
<evidence type="ECO:0000256" key="5">
    <source>
        <dbReference type="SAM" id="MobiDB-lite"/>
    </source>
</evidence>
<dbReference type="RefSeq" id="WP_036452770.1">
    <property type="nucleotide sequence ID" value="NZ_CP027541.1"/>
</dbReference>
<name>A0A2U9PKW3_MYCSE</name>
<dbReference type="PANTHER" id="PTHR30055:SF234">
    <property type="entry name" value="HTH-TYPE TRANSCRIPTIONAL REGULATOR BETI"/>
    <property type="match status" value="1"/>
</dbReference>
<keyword evidence="2 4" id="KW-0238">DNA-binding</keyword>
<dbReference type="PANTHER" id="PTHR30055">
    <property type="entry name" value="HTH-TYPE TRANSCRIPTIONAL REGULATOR RUTR"/>
    <property type="match status" value="1"/>
</dbReference>
<evidence type="ECO:0000313" key="8">
    <source>
        <dbReference type="Proteomes" id="UP000011200"/>
    </source>
</evidence>
<evidence type="ECO:0000259" key="6">
    <source>
        <dbReference type="PROSITE" id="PS50977"/>
    </source>
</evidence>
<dbReference type="SUPFAM" id="SSF46689">
    <property type="entry name" value="Homeodomain-like"/>
    <property type="match status" value="1"/>
</dbReference>
<proteinExistence type="predicted"/>
<evidence type="ECO:0000256" key="1">
    <source>
        <dbReference type="ARBA" id="ARBA00023015"/>
    </source>
</evidence>
<dbReference type="InterPro" id="IPR050109">
    <property type="entry name" value="HTH-type_TetR-like_transc_reg"/>
</dbReference>
<dbReference type="InterPro" id="IPR009057">
    <property type="entry name" value="Homeodomain-like_sf"/>
</dbReference>
<protein>
    <submittedName>
        <fullName evidence="7">Transcriptional regulator</fullName>
    </submittedName>
</protein>